<accession>A0A0F9TLM4</accession>
<dbReference type="EMBL" id="LAZR01000303">
    <property type="protein sequence ID" value="KKN75792.1"/>
    <property type="molecule type" value="Genomic_DNA"/>
</dbReference>
<name>A0A0F9TLM4_9ZZZZ</name>
<gene>
    <name evidence="1" type="ORF">LCGC14_0376680</name>
</gene>
<protein>
    <recommendedName>
        <fullName evidence="2">Large polyvalent protein associated domain-containing protein</fullName>
    </recommendedName>
</protein>
<evidence type="ECO:0000313" key="1">
    <source>
        <dbReference type="EMBL" id="KKN75792.1"/>
    </source>
</evidence>
<evidence type="ECO:0008006" key="2">
    <source>
        <dbReference type="Google" id="ProtNLM"/>
    </source>
</evidence>
<proteinExistence type="predicted"/>
<comment type="caution">
    <text evidence="1">The sequence shown here is derived from an EMBL/GenBank/DDBJ whole genome shotgun (WGS) entry which is preliminary data.</text>
</comment>
<reference evidence="1" key="1">
    <citation type="journal article" date="2015" name="Nature">
        <title>Complex archaea that bridge the gap between prokaryotes and eukaryotes.</title>
        <authorList>
            <person name="Spang A."/>
            <person name="Saw J.H."/>
            <person name="Jorgensen S.L."/>
            <person name="Zaremba-Niedzwiedzka K."/>
            <person name="Martijn J."/>
            <person name="Lind A.E."/>
            <person name="van Eijk R."/>
            <person name="Schleper C."/>
            <person name="Guy L."/>
            <person name="Ettema T.J."/>
        </authorList>
    </citation>
    <scope>NUCLEOTIDE SEQUENCE</scope>
</reference>
<organism evidence="1">
    <name type="scientific">marine sediment metagenome</name>
    <dbReference type="NCBI Taxonomy" id="412755"/>
    <lineage>
        <taxon>unclassified sequences</taxon>
        <taxon>metagenomes</taxon>
        <taxon>ecological metagenomes</taxon>
    </lineage>
</organism>
<sequence>MANRLTGLLDKPKVKVNRLEGLLDPVVPIVPDPARVEQGIKDTLDIAEKSNVPIPSATQSHKTFQDIILRQDTAWQRLLDMPRRINVPFTDPVVPVTPEDVIRAEKESAQRALEMQLGLAVTDPSVVGSIPAAPIHPLRTAEEIAKGGVRFGETVLGISGGTVPNWVGRFIEAGGRALDDFVKLGTVDKDQIYNPYAEAIMAFGRNMSRQGKADRKLWAERAQTGWEALDPQLKETDPVSYGAGRLTEGVASSALSVLAVYLSGGGAAPALLNQGFRINRGLVALSGLSAAGGFEHAQALEDPTKGETENFLWSTVQGFADGLIEYVMESSFLDDVGKGGKALTAGRKEATEEFFTGGMQTLRAKTLENDAKGMSAYDSIKDAVKTWLVGSPWDIAAGFIGGYGIQGGANLIALTKTANAIPLEVEEAPTAPAKPSEVAPPADAPINVYKTTDGTVTGLQETDVELRDGVLVDKDTGKPVILDTEASGSAIAAPAAEVTPEGEVPIQKPLAEEGAGGIAWQTAMKNVLALAEKDRPLIKKEQTEARSQRVGAMAGTLEFLRGKGVPGKEAIHRASGQLKGALTNYEGRYQPLEDIIEPAFIQAAENDIADTENLTPFDRISLTNHDKTGAWDKMLRGAAMTPGDVRLIRKWQPLLAKEASKRVPLSTKFWSGLESLLGTLKFGAGFDIQTRRQARWMRGRHPIIFRKAVGRNIAAYISNQYADKMAAETESSPNYKMEARFSSQKNGLKFLSRHPEVSVDRPEQFTATIPKELPFLGKRLKVVGKGAEVVYKYTGGQIGRVHAASMRGFIDSFNWMQQKLWDQQINNWKQNNIEITPKMLHDLVDFQNTMMGMAKPKTNFGQAVNRVMRPVMWSPSLTWSRVRTPSLMLSNSTMRTEVAATLGTYIGTGLMYLGAASMLARWWDLDDVVEWDVDSSDFGKIKLGNTRWDIFGDGGPYVRAILQTWKGTKKNQAGRVTTREGFEKLQPFKQLFRNKRAPAMDLFLKIWTGRNYYGGDAWALPDYDSMRREGGRKAEIADWHEKFMESEKTEVAFFISKEVYDRFMPFFIQSAAEAAWFDGWPQALGAGTDEFFSGQALTYEPSTSAELQIVQDVAATQEFDKLWDDLTPSQQAQLHSQIPEMERLEMKKASEKLPPEEISFAKQNRAAKRIFKAMPDAVKKEMNAVGVRISAPSRKIGKFFLNEDRYKAYEGMVRQEVETSLSRRIETPRWESKSEVTRMKIMKDDIKRAKARATSRLLVAINRDKL</sequence>
<dbReference type="AlphaFoldDB" id="A0A0F9TLM4"/>